<gene>
    <name evidence="1" type="primary">Gtf2ird2_1</name>
    <name evidence="1" type="ORF">GTO95_0013347</name>
</gene>
<organism evidence="1 2">
    <name type="scientific">Atractosteus spatula</name>
    <name type="common">Alligator gar</name>
    <name type="synonym">Lepisosteus spatula</name>
    <dbReference type="NCBI Taxonomy" id="7917"/>
    <lineage>
        <taxon>Eukaryota</taxon>
        <taxon>Metazoa</taxon>
        <taxon>Chordata</taxon>
        <taxon>Craniata</taxon>
        <taxon>Vertebrata</taxon>
        <taxon>Euteleostomi</taxon>
        <taxon>Actinopterygii</taxon>
        <taxon>Neopterygii</taxon>
        <taxon>Holostei</taxon>
        <taxon>Semionotiformes</taxon>
        <taxon>Lepisosteidae</taxon>
        <taxon>Atractosteus</taxon>
    </lineage>
</organism>
<dbReference type="PANTHER" id="PTHR45913:SF5">
    <property type="entry name" value="GENERAL TRANSCRIPTION FACTOR II-I REPEAT DOMAIN-CONTAINING PROTEIN 2A-LIKE PROTEIN"/>
    <property type="match status" value="1"/>
</dbReference>
<dbReference type="AlphaFoldDB" id="A0A8J7P3J8"/>
<name>A0A8J7P3J8_ATRSP</name>
<dbReference type="InterPro" id="IPR012337">
    <property type="entry name" value="RNaseH-like_sf"/>
</dbReference>
<dbReference type="PANTHER" id="PTHR45913">
    <property type="entry name" value="EPM2A-INTERACTING PROTEIN 1"/>
    <property type="match status" value="1"/>
</dbReference>
<evidence type="ECO:0000313" key="1">
    <source>
        <dbReference type="EMBL" id="MBN3322426.1"/>
    </source>
</evidence>
<keyword evidence="2" id="KW-1185">Reference proteome</keyword>
<protein>
    <submittedName>
        <fullName evidence="1">GT2D2 protein</fullName>
    </submittedName>
</protein>
<feature type="non-terminal residue" evidence="1">
    <location>
        <position position="348"/>
    </location>
</feature>
<dbReference type="Proteomes" id="UP000736164">
    <property type="component" value="Unassembled WGS sequence"/>
</dbReference>
<feature type="non-terminal residue" evidence="1">
    <location>
        <position position="1"/>
    </location>
</feature>
<evidence type="ECO:0000313" key="2">
    <source>
        <dbReference type="Proteomes" id="UP000736164"/>
    </source>
</evidence>
<dbReference type="EMBL" id="JAAWVO010060233">
    <property type="protein sequence ID" value="MBN3322426.1"/>
    <property type="molecule type" value="Genomic_DNA"/>
</dbReference>
<sequence>MKKANLERHYSSKHAKLNELGGQMHNVIQTSYVVSELIAKKLKPHVEGEFVKECMVAAAELLAPDKVRTASDRITDLAQDFEKTLKDSAGDFQFFSLACDETTDITNTAQLAIFVCGITAEFDMREELLSLETMHGTTRGEDLFERLILSMKKLELTFEKLSGLTTDGAPAMAGSQKGLIGFVKKELNRLSLDPSDLIICHCIIHQESLCASLRLNNVMSTVVSCINFVKSRGFNSRQFKELLNDIDSEYSDLVYYCEVRWLSLGNMLMRFYELRDEVKQFMEMKGKPVRELDDSKWLCDLAFMVDITKYLSELNVKLQGPKQLLSSLLSNVKSFEAIKAVESAIRKE</sequence>
<accession>A0A8J7P3J8</accession>
<dbReference type="SUPFAM" id="SSF53098">
    <property type="entry name" value="Ribonuclease H-like"/>
    <property type="match status" value="1"/>
</dbReference>
<proteinExistence type="predicted"/>
<comment type="caution">
    <text evidence="1">The sequence shown here is derived from an EMBL/GenBank/DDBJ whole genome shotgun (WGS) entry which is preliminary data.</text>
</comment>
<reference evidence="1" key="1">
    <citation type="journal article" date="2021" name="Cell">
        <title>Tracing the genetic footprints of vertebrate landing in non-teleost ray-finned fishes.</title>
        <authorList>
            <person name="Bi X."/>
            <person name="Wang K."/>
            <person name="Yang L."/>
            <person name="Pan H."/>
            <person name="Jiang H."/>
            <person name="Wei Q."/>
            <person name="Fang M."/>
            <person name="Yu H."/>
            <person name="Zhu C."/>
            <person name="Cai Y."/>
            <person name="He Y."/>
            <person name="Gan X."/>
            <person name="Zeng H."/>
            <person name="Yu D."/>
            <person name="Zhu Y."/>
            <person name="Jiang H."/>
            <person name="Qiu Q."/>
            <person name="Yang H."/>
            <person name="Zhang Y.E."/>
            <person name="Wang W."/>
            <person name="Zhu M."/>
            <person name="He S."/>
            <person name="Zhang G."/>
        </authorList>
    </citation>
    <scope>NUCLEOTIDE SEQUENCE</scope>
    <source>
        <strain evidence="1">Allg_001</strain>
    </source>
</reference>